<dbReference type="EMBL" id="JACHEM010000009">
    <property type="protein sequence ID" value="MBB6437196.1"/>
    <property type="molecule type" value="Genomic_DNA"/>
</dbReference>
<organism evidence="1 2">
    <name type="scientific">Streptomyces candidus</name>
    <dbReference type="NCBI Taxonomy" id="67283"/>
    <lineage>
        <taxon>Bacteria</taxon>
        <taxon>Bacillati</taxon>
        <taxon>Actinomycetota</taxon>
        <taxon>Actinomycetes</taxon>
        <taxon>Kitasatosporales</taxon>
        <taxon>Streptomycetaceae</taxon>
        <taxon>Streptomyces</taxon>
    </lineage>
</organism>
<sequence>MIRTLLTALGYEQPTLHYCVSCGGHYPIGHFCQ</sequence>
<name>A0A7X0HGG7_9ACTN</name>
<accession>A0A7X0HGG7</accession>
<dbReference type="AlphaFoldDB" id="A0A7X0HGG7"/>
<evidence type="ECO:0000313" key="1">
    <source>
        <dbReference type="EMBL" id="MBB6437196.1"/>
    </source>
</evidence>
<keyword evidence="2" id="KW-1185">Reference proteome</keyword>
<reference evidence="1 2" key="1">
    <citation type="submission" date="2020-08" db="EMBL/GenBank/DDBJ databases">
        <title>Genomic Encyclopedia of Type Strains, Phase IV (KMG-IV): sequencing the most valuable type-strain genomes for metagenomic binning, comparative biology and taxonomic classification.</title>
        <authorList>
            <person name="Goeker M."/>
        </authorList>
    </citation>
    <scope>NUCLEOTIDE SEQUENCE [LARGE SCALE GENOMIC DNA]</scope>
    <source>
        <strain evidence="1 2">DSM 40141</strain>
    </source>
</reference>
<evidence type="ECO:0000313" key="2">
    <source>
        <dbReference type="Proteomes" id="UP000540423"/>
    </source>
</evidence>
<gene>
    <name evidence="1" type="ORF">HNQ79_003679</name>
</gene>
<protein>
    <submittedName>
        <fullName evidence="1">Uncharacterized protein</fullName>
    </submittedName>
</protein>
<comment type="caution">
    <text evidence="1">The sequence shown here is derived from an EMBL/GenBank/DDBJ whole genome shotgun (WGS) entry which is preliminary data.</text>
</comment>
<dbReference type="Proteomes" id="UP000540423">
    <property type="component" value="Unassembled WGS sequence"/>
</dbReference>
<proteinExistence type="predicted"/>